<evidence type="ECO:0000256" key="1">
    <source>
        <dbReference type="ARBA" id="ARBA00022801"/>
    </source>
</evidence>
<proteinExistence type="predicted"/>
<dbReference type="eggNOG" id="ENOG502QQ9Z">
    <property type="taxonomic scope" value="Eukaryota"/>
</dbReference>
<dbReference type="GO" id="GO:0006046">
    <property type="term" value="P:N-acetylglucosamine catabolic process"/>
    <property type="evidence" value="ECO:0007669"/>
    <property type="project" value="TreeGrafter"/>
</dbReference>
<dbReference type="InterPro" id="IPR032466">
    <property type="entry name" value="Metal_Hydrolase"/>
</dbReference>
<keyword evidence="2" id="KW-1133">Transmembrane helix</keyword>
<dbReference type="HOGENOM" id="CLU_006273_0_0_1"/>
<keyword evidence="5" id="KW-1185">Reference proteome</keyword>
<dbReference type="KEGG" id="bcom:BAUCODRAFT_29260"/>
<dbReference type="SUPFAM" id="SSF51338">
    <property type="entry name" value="Composite domain of metallo-dependent hydrolases"/>
    <property type="match status" value="1"/>
</dbReference>
<sequence length="960" mass="104218">MDLAEKEDTLPRYTPRDEYKECHATTVCFNRRRRRIAKLLALILVVVFVYHHWNLDSRGTHEEPYSTLSVDRLRENHATCAKLQSVPDDPSGHREFNARFQAGNTTVLVRNATIWTGEPVKGTSEKDARAGNGWSWIRADVLMERGLITKVAEGIDLRTVSGDCEVWEAHGRLVTSGIVDMHSHAGDDPLPSDLSGGSDDNELSSDITPYVRSIDGINPLDPQIQVIKSGGVTTSLVLPGSGNNMGGEAFVIKHAVGKPDGRPEISVEDLLADPDRNWRYMKMACGENPKRVYGRLGRDFGPFSRLGEAWEFRHAFEQASNYVKSQDDWCAAANRVGAENMRSYLPTDLKWESLGAVLRGQVRVNTHCYTIDDLQMFVGLTNEFKFPVRAFHHAHQAYIVPELLKRAYNVTPAAALFADNMYYKVEAYTASEQAGKILYENGITPLYVSDNPVLNAQHVVFEAAKAYRNGLPYHAALAAVTAEPARVLGLGERIGKLKEGFDADIVVWDSDPLSVGATPVQVWIDGVPQFAHPVELSKPILGPIEPNTALQHVHHDFSLLQDVVISGVQKVWLSGVGSDFHGKTGDGTVVVRNGSIACLGDCVEELAEARMRGVKSVHIENGHITSPITSFGSFLGLSEISAEDVTNDGDNNVQSFSAAVDGLAFDTKSLAAAYRHGVTRAITAPSISEGGHKGVSAGFKTGAKHSLEKGAVWASQVAAHYTPAKTDQIPSLSGAIDALRYKLWKALKSNATADVSSLEERTLKSVVNGSMALVISTHSADRIASLLRMKYELDAVMPHALRLVIYGGAESHILAKELAAANVGVVLTSFAYGLTWDQRRALSGAPLTNGTAVDVLYAAGAKVAMSTAEDWETRDLSLLAGIIAANGVSMRADDGTYIQHAIGEEAAWSMVSSNIYEMLGLKDPAKEGVNEFVVYEGSPLQIDGRVRAIADGRGSIDVWL</sequence>
<keyword evidence="2" id="KW-0472">Membrane</keyword>
<dbReference type="OMA" id="ATIWIGE"/>
<dbReference type="EMBL" id="KB445550">
    <property type="protein sequence ID" value="EMD00876.1"/>
    <property type="molecule type" value="Genomic_DNA"/>
</dbReference>
<dbReference type="AlphaFoldDB" id="M2NNR5"/>
<evidence type="ECO:0000313" key="5">
    <source>
        <dbReference type="Proteomes" id="UP000011761"/>
    </source>
</evidence>
<dbReference type="GO" id="GO:0008448">
    <property type="term" value="F:N-acetylglucosamine-6-phosphate deacetylase activity"/>
    <property type="evidence" value="ECO:0007669"/>
    <property type="project" value="TreeGrafter"/>
</dbReference>
<dbReference type="OrthoDB" id="10258955at2759"/>
<evidence type="ECO:0000259" key="3">
    <source>
        <dbReference type="Pfam" id="PF07969"/>
    </source>
</evidence>
<keyword evidence="2" id="KW-0812">Transmembrane</keyword>
<dbReference type="RefSeq" id="XP_007672060.1">
    <property type="nucleotide sequence ID" value="XM_007673870.1"/>
</dbReference>
<reference evidence="4 5" key="1">
    <citation type="journal article" date="2012" name="PLoS Pathog.">
        <title>Diverse lifestyles and strategies of plant pathogenesis encoded in the genomes of eighteen Dothideomycetes fungi.</title>
        <authorList>
            <person name="Ohm R.A."/>
            <person name="Feau N."/>
            <person name="Henrissat B."/>
            <person name="Schoch C.L."/>
            <person name="Horwitz B.A."/>
            <person name="Barry K.W."/>
            <person name="Condon B.J."/>
            <person name="Copeland A.C."/>
            <person name="Dhillon B."/>
            <person name="Glaser F."/>
            <person name="Hesse C.N."/>
            <person name="Kosti I."/>
            <person name="LaButti K."/>
            <person name="Lindquist E.A."/>
            <person name="Lucas S."/>
            <person name="Salamov A.A."/>
            <person name="Bradshaw R.E."/>
            <person name="Ciuffetti L."/>
            <person name="Hamelin R.C."/>
            <person name="Kema G.H.J."/>
            <person name="Lawrence C."/>
            <person name="Scott J.A."/>
            <person name="Spatafora J.W."/>
            <person name="Turgeon B.G."/>
            <person name="de Wit P.J.G.M."/>
            <person name="Zhong S."/>
            <person name="Goodwin S.B."/>
            <person name="Grigoriev I.V."/>
        </authorList>
    </citation>
    <scope>NUCLEOTIDE SEQUENCE [LARGE SCALE GENOMIC DNA]</scope>
    <source>
        <strain evidence="4 5">UAMH 10762</strain>
    </source>
</reference>
<dbReference type="PANTHER" id="PTHR11113:SF14">
    <property type="entry name" value="N-ACETYLGLUCOSAMINE-6-PHOSPHATE DEACETYLASE"/>
    <property type="match status" value="1"/>
</dbReference>
<protein>
    <recommendedName>
        <fullName evidence="3">Amidohydrolase 3 domain-containing protein</fullName>
    </recommendedName>
</protein>
<dbReference type="InterPro" id="IPR013108">
    <property type="entry name" value="Amidohydro_3"/>
</dbReference>
<accession>M2NNR5</accession>
<keyword evidence="1" id="KW-0378">Hydrolase</keyword>
<organism evidence="4 5">
    <name type="scientific">Baudoinia panamericana (strain UAMH 10762)</name>
    <name type="common">Angels' share fungus</name>
    <name type="synonym">Baudoinia compniacensis (strain UAMH 10762)</name>
    <dbReference type="NCBI Taxonomy" id="717646"/>
    <lineage>
        <taxon>Eukaryota</taxon>
        <taxon>Fungi</taxon>
        <taxon>Dikarya</taxon>
        <taxon>Ascomycota</taxon>
        <taxon>Pezizomycotina</taxon>
        <taxon>Dothideomycetes</taxon>
        <taxon>Dothideomycetidae</taxon>
        <taxon>Mycosphaerellales</taxon>
        <taxon>Teratosphaeriaceae</taxon>
        <taxon>Baudoinia</taxon>
    </lineage>
</organism>
<evidence type="ECO:0000313" key="4">
    <source>
        <dbReference type="EMBL" id="EMD00876.1"/>
    </source>
</evidence>
<evidence type="ECO:0000256" key="2">
    <source>
        <dbReference type="SAM" id="Phobius"/>
    </source>
</evidence>
<feature type="transmembrane region" description="Helical" evidence="2">
    <location>
        <begin position="36"/>
        <end position="53"/>
    </location>
</feature>
<name>M2NNR5_BAUPA</name>
<dbReference type="InterPro" id="IPR011059">
    <property type="entry name" value="Metal-dep_hydrolase_composite"/>
</dbReference>
<feature type="domain" description="Amidohydrolase 3" evidence="3">
    <location>
        <begin position="469"/>
        <end position="528"/>
    </location>
</feature>
<dbReference type="GeneID" id="19110893"/>
<dbReference type="SUPFAM" id="SSF51556">
    <property type="entry name" value="Metallo-dependent hydrolases"/>
    <property type="match status" value="1"/>
</dbReference>
<dbReference type="Pfam" id="PF07969">
    <property type="entry name" value="Amidohydro_3"/>
    <property type="match status" value="1"/>
</dbReference>
<dbReference type="PANTHER" id="PTHR11113">
    <property type="entry name" value="N-ACETYLGLUCOSAMINE-6-PHOSPHATE DEACETYLASE"/>
    <property type="match status" value="1"/>
</dbReference>
<dbReference type="Proteomes" id="UP000011761">
    <property type="component" value="Unassembled WGS sequence"/>
</dbReference>
<dbReference type="Gene3D" id="3.20.20.140">
    <property type="entry name" value="Metal-dependent hydrolases"/>
    <property type="match status" value="2"/>
</dbReference>
<dbReference type="CDD" id="cd01309">
    <property type="entry name" value="Met_dep_hydrolase_C"/>
    <property type="match status" value="1"/>
</dbReference>
<gene>
    <name evidence="4" type="ORF">BAUCODRAFT_29260</name>
</gene>